<dbReference type="RefSeq" id="WP_070934314.1">
    <property type="nucleotide sequence ID" value="NZ_MIPT01000001.1"/>
</dbReference>
<dbReference type="GO" id="GO:0016791">
    <property type="term" value="F:phosphatase activity"/>
    <property type="evidence" value="ECO:0007669"/>
    <property type="project" value="TreeGrafter"/>
</dbReference>
<proteinExistence type="predicted"/>
<dbReference type="PANTHER" id="PTHR48100">
    <property type="entry name" value="BROAD-SPECIFICITY PHOSPHATASE YOR283W-RELATED"/>
    <property type="match status" value="1"/>
</dbReference>
<organism evidence="1 2">
    <name type="scientific">Edaphosphingomonas haloaromaticamans</name>
    <dbReference type="NCBI Taxonomy" id="653954"/>
    <lineage>
        <taxon>Bacteria</taxon>
        <taxon>Pseudomonadati</taxon>
        <taxon>Pseudomonadota</taxon>
        <taxon>Alphaproteobacteria</taxon>
        <taxon>Sphingomonadales</taxon>
        <taxon>Rhizorhabdaceae</taxon>
        <taxon>Edaphosphingomonas</taxon>
    </lineage>
</organism>
<dbReference type="InterPro" id="IPR013078">
    <property type="entry name" value="His_Pase_superF_clade-1"/>
</dbReference>
<comment type="caution">
    <text evidence="1">The sequence shown here is derived from an EMBL/GenBank/DDBJ whole genome shotgun (WGS) entry which is preliminary data.</text>
</comment>
<protein>
    <submittedName>
        <fullName evidence="1">Bifunctional RNase H/acid phosphatase</fullName>
    </submittedName>
</protein>
<dbReference type="InterPro" id="IPR029033">
    <property type="entry name" value="His_PPase_superfam"/>
</dbReference>
<dbReference type="Proteomes" id="UP000179467">
    <property type="component" value="Unassembled WGS sequence"/>
</dbReference>
<name>A0A1S1HKC9_9SPHN</name>
<evidence type="ECO:0000313" key="1">
    <source>
        <dbReference type="EMBL" id="OHT20990.1"/>
    </source>
</evidence>
<dbReference type="AlphaFoldDB" id="A0A1S1HKC9"/>
<sequence length="184" mass="19714">MTGFLLHLLRHGAPALPGRLLGRTDCAATPEGIAACREQVEGLPFDRLLSSDLVRCRDTAMAIDRGAIVDPRWRELDFGDWDGLTTAEIDPAAMAAFWADPDRDPPPGGESWSALVARVAAAIGALDPVDTLVVTHGGAMRAAVSCLCGFDQRQTWALDLPYAALLSIRIWPGERPQGQIVGLC</sequence>
<dbReference type="InterPro" id="IPR050275">
    <property type="entry name" value="PGM_Phosphatase"/>
</dbReference>
<dbReference type="Gene3D" id="3.40.50.1240">
    <property type="entry name" value="Phosphoglycerate mutase-like"/>
    <property type="match status" value="1"/>
</dbReference>
<dbReference type="SUPFAM" id="SSF53254">
    <property type="entry name" value="Phosphoglycerate mutase-like"/>
    <property type="match status" value="1"/>
</dbReference>
<dbReference type="Pfam" id="PF00300">
    <property type="entry name" value="His_Phos_1"/>
    <property type="match status" value="1"/>
</dbReference>
<dbReference type="OrthoDB" id="5449373at2"/>
<dbReference type="EMBL" id="MIPT01000001">
    <property type="protein sequence ID" value="OHT20990.1"/>
    <property type="molecule type" value="Genomic_DNA"/>
</dbReference>
<keyword evidence="2" id="KW-1185">Reference proteome</keyword>
<evidence type="ECO:0000313" key="2">
    <source>
        <dbReference type="Proteomes" id="UP000179467"/>
    </source>
</evidence>
<accession>A0A1S1HKC9</accession>
<dbReference type="GO" id="GO:0005737">
    <property type="term" value="C:cytoplasm"/>
    <property type="evidence" value="ECO:0007669"/>
    <property type="project" value="TreeGrafter"/>
</dbReference>
<dbReference type="CDD" id="cd07067">
    <property type="entry name" value="HP_PGM_like"/>
    <property type="match status" value="1"/>
</dbReference>
<gene>
    <name evidence="1" type="ORF">BHE75_02995</name>
</gene>
<dbReference type="PANTHER" id="PTHR48100:SF1">
    <property type="entry name" value="HISTIDINE PHOSPHATASE FAMILY PROTEIN-RELATED"/>
    <property type="match status" value="1"/>
</dbReference>
<reference evidence="1 2" key="1">
    <citation type="submission" date="2016-09" db="EMBL/GenBank/DDBJ databases">
        <title>Metabolic pathway, cell adaptation mechanisms and a novel monoxygenase revealed through proteogenomic-transcription analysis of a Sphingomonas haloaromaticamans strain degrading the fungicide ortho-phenylphenol.</title>
        <authorList>
            <person name="Perruchon C."/>
            <person name="Papadopoulou E.S."/>
            <person name="Rousidou C."/>
            <person name="Vasileiadis S."/>
            <person name="Tanou G."/>
            <person name="Amoutzias G."/>
            <person name="Molassiotis A."/>
            <person name="Karpouzas D.G."/>
        </authorList>
    </citation>
    <scope>NUCLEOTIDE SEQUENCE [LARGE SCALE GENOMIC DNA]</scope>
    <source>
        <strain evidence="1 2">P3</strain>
    </source>
</reference>
<dbReference type="SMART" id="SM00855">
    <property type="entry name" value="PGAM"/>
    <property type="match status" value="1"/>
</dbReference>